<dbReference type="EMBL" id="CM023483">
    <property type="protein sequence ID" value="KAH6935825.1"/>
    <property type="molecule type" value="Genomic_DNA"/>
</dbReference>
<evidence type="ECO:0000313" key="2">
    <source>
        <dbReference type="Proteomes" id="UP000821845"/>
    </source>
</evidence>
<proteinExistence type="predicted"/>
<evidence type="ECO:0000313" key="1">
    <source>
        <dbReference type="EMBL" id="KAH6935825.1"/>
    </source>
</evidence>
<dbReference type="Proteomes" id="UP000821845">
    <property type="component" value="Chromosome 3"/>
</dbReference>
<sequence length="147" mass="16536">MVHTSYMSWNGCGANVQWSAVVTEASSGHQISQWQGQRVSDYVSHCYSDEVGPGSLVDGSADLASGNMNSSGRAVEWRTRLRNHDADRPYKCRMCPRSFTQSSHLKRHCLSHTGQLPFKCNFCGKRFARSDNCRTHEKSHMRAIGRL</sequence>
<comment type="caution">
    <text evidence="1">The sequence shown here is derived from an EMBL/GenBank/DDBJ whole genome shotgun (WGS) entry which is preliminary data.</text>
</comment>
<gene>
    <name evidence="1" type="ORF">HPB50_010333</name>
</gene>
<organism evidence="1 2">
    <name type="scientific">Hyalomma asiaticum</name>
    <name type="common">Tick</name>
    <dbReference type="NCBI Taxonomy" id="266040"/>
    <lineage>
        <taxon>Eukaryota</taxon>
        <taxon>Metazoa</taxon>
        <taxon>Ecdysozoa</taxon>
        <taxon>Arthropoda</taxon>
        <taxon>Chelicerata</taxon>
        <taxon>Arachnida</taxon>
        <taxon>Acari</taxon>
        <taxon>Parasitiformes</taxon>
        <taxon>Ixodida</taxon>
        <taxon>Ixodoidea</taxon>
        <taxon>Ixodidae</taxon>
        <taxon>Hyalomminae</taxon>
        <taxon>Hyalomma</taxon>
    </lineage>
</organism>
<keyword evidence="2" id="KW-1185">Reference proteome</keyword>
<protein>
    <submittedName>
        <fullName evidence="1">Uncharacterized protein</fullName>
    </submittedName>
</protein>
<name>A0ACB7SMK8_HYAAI</name>
<accession>A0ACB7SMK8</accession>
<reference evidence="1" key="1">
    <citation type="submission" date="2020-05" db="EMBL/GenBank/DDBJ databases">
        <title>Large-scale comparative analyses of tick genomes elucidate their genetic diversity and vector capacities.</title>
        <authorList>
            <person name="Jia N."/>
            <person name="Wang J."/>
            <person name="Shi W."/>
            <person name="Du L."/>
            <person name="Sun Y."/>
            <person name="Zhan W."/>
            <person name="Jiang J."/>
            <person name="Wang Q."/>
            <person name="Zhang B."/>
            <person name="Ji P."/>
            <person name="Sakyi L.B."/>
            <person name="Cui X."/>
            <person name="Yuan T."/>
            <person name="Jiang B."/>
            <person name="Yang W."/>
            <person name="Lam T.T.-Y."/>
            <person name="Chang Q."/>
            <person name="Ding S."/>
            <person name="Wang X."/>
            <person name="Zhu J."/>
            <person name="Ruan X."/>
            <person name="Zhao L."/>
            <person name="Wei J."/>
            <person name="Que T."/>
            <person name="Du C."/>
            <person name="Cheng J."/>
            <person name="Dai P."/>
            <person name="Han X."/>
            <person name="Huang E."/>
            <person name="Gao Y."/>
            <person name="Liu J."/>
            <person name="Shao H."/>
            <person name="Ye R."/>
            <person name="Li L."/>
            <person name="Wei W."/>
            <person name="Wang X."/>
            <person name="Wang C."/>
            <person name="Yang T."/>
            <person name="Huo Q."/>
            <person name="Li W."/>
            <person name="Guo W."/>
            <person name="Chen H."/>
            <person name="Zhou L."/>
            <person name="Ni X."/>
            <person name="Tian J."/>
            <person name="Zhou Y."/>
            <person name="Sheng Y."/>
            <person name="Liu T."/>
            <person name="Pan Y."/>
            <person name="Xia L."/>
            <person name="Li J."/>
            <person name="Zhao F."/>
            <person name="Cao W."/>
        </authorList>
    </citation>
    <scope>NUCLEOTIDE SEQUENCE</scope>
    <source>
        <strain evidence="1">Hyas-2018</strain>
    </source>
</reference>